<gene>
    <name evidence="1" type="ORF">AMJ83_03255</name>
</gene>
<sequence length="69" mass="8229">MFVQLEICVGKFQYLFLIVRIFLDTSRELLNSFLQFTGFSENYLKIVACEYKVRIQLKGFFQFSDCLLI</sequence>
<evidence type="ECO:0000313" key="1">
    <source>
        <dbReference type="EMBL" id="KPK64257.1"/>
    </source>
</evidence>
<organism evidence="1 2">
    <name type="scientific">candidate division WOR_3 bacterium SM23_42</name>
    <dbReference type="NCBI Taxonomy" id="1703779"/>
    <lineage>
        <taxon>Bacteria</taxon>
        <taxon>Bacteria division WOR-3</taxon>
    </lineage>
</organism>
<dbReference type="AlphaFoldDB" id="A0A0S8FVB0"/>
<dbReference type="Proteomes" id="UP000051373">
    <property type="component" value="Unassembled WGS sequence"/>
</dbReference>
<name>A0A0S8FVB0_UNCW3</name>
<accession>A0A0S8FVB0</accession>
<dbReference type="EMBL" id="LJUJ01000004">
    <property type="protein sequence ID" value="KPK64257.1"/>
    <property type="molecule type" value="Genomic_DNA"/>
</dbReference>
<reference evidence="1 2" key="1">
    <citation type="journal article" date="2015" name="Microbiome">
        <title>Genomic resolution of linkages in carbon, nitrogen, and sulfur cycling among widespread estuary sediment bacteria.</title>
        <authorList>
            <person name="Baker B.J."/>
            <person name="Lazar C.S."/>
            <person name="Teske A.P."/>
            <person name="Dick G.J."/>
        </authorList>
    </citation>
    <scope>NUCLEOTIDE SEQUENCE [LARGE SCALE GENOMIC DNA]</scope>
    <source>
        <strain evidence="1">SM23_42</strain>
    </source>
</reference>
<protein>
    <submittedName>
        <fullName evidence="1">Uncharacterized protein</fullName>
    </submittedName>
</protein>
<proteinExistence type="predicted"/>
<comment type="caution">
    <text evidence="1">The sequence shown here is derived from an EMBL/GenBank/DDBJ whole genome shotgun (WGS) entry which is preliminary data.</text>
</comment>
<evidence type="ECO:0000313" key="2">
    <source>
        <dbReference type="Proteomes" id="UP000051373"/>
    </source>
</evidence>